<gene>
    <name evidence="1" type="ORF">EZ315_12360</name>
</gene>
<dbReference type="RefSeq" id="WP_135472344.1">
    <property type="nucleotide sequence ID" value="NZ_CASCNC010000048.1"/>
</dbReference>
<dbReference type="AlphaFoldDB" id="A0A4Z0V4A1"/>
<reference evidence="1 2" key="1">
    <citation type="submission" date="2019-02" db="EMBL/GenBank/DDBJ databases">
        <title>Isolation and identification of novel species under the genus Muribaculum.</title>
        <authorList>
            <person name="Miyake S."/>
            <person name="Ding Y."/>
            <person name="Low A."/>
            <person name="Soh M."/>
            <person name="Seedorf H."/>
        </authorList>
    </citation>
    <scope>NUCLEOTIDE SEQUENCE [LARGE SCALE GENOMIC DNA]</scope>
    <source>
        <strain evidence="1 2">TLL-A3</strain>
    </source>
</reference>
<organism evidence="1 2">
    <name type="scientific">Duncaniella freteri</name>
    <dbReference type="NCBI Taxonomy" id="2530391"/>
    <lineage>
        <taxon>Bacteria</taxon>
        <taxon>Pseudomonadati</taxon>
        <taxon>Bacteroidota</taxon>
        <taxon>Bacteroidia</taxon>
        <taxon>Bacteroidales</taxon>
        <taxon>Muribaculaceae</taxon>
        <taxon>Duncaniella</taxon>
    </lineage>
</organism>
<name>A0A4Z0V4A1_9BACT</name>
<evidence type="ECO:0000313" key="1">
    <source>
        <dbReference type="EMBL" id="TGG36626.1"/>
    </source>
</evidence>
<dbReference type="EMBL" id="SJSA01000002">
    <property type="protein sequence ID" value="TGG36626.1"/>
    <property type="molecule type" value="Genomic_DNA"/>
</dbReference>
<accession>A0A4Z0V4A1</accession>
<dbReference type="Pfam" id="PF16153">
    <property type="entry name" value="DUF4861"/>
    <property type="match status" value="1"/>
</dbReference>
<dbReference type="InterPro" id="IPR032342">
    <property type="entry name" value="DUF4861"/>
</dbReference>
<comment type="caution">
    <text evidence="1">The sequence shown here is derived from an EMBL/GenBank/DDBJ whole genome shotgun (WGS) entry which is preliminary data.</text>
</comment>
<dbReference type="GeneID" id="82150585"/>
<evidence type="ECO:0000313" key="2">
    <source>
        <dbReference type="Proteomes" id="UP000297635"/>
    </source>
</evidence>
<sequence>MIPSLIAAVLSSLAVTVTNPLPESRQDVPVVISIPSSAGEVRSITVPEMPDVPYQLDDMNADGIPDELVLLLDMKPSETRRFKVRFSAKDADTDLTPGTYAYIRLNDKNKKYPKISSITYPGDVDNRQMYSSIYGHGAVLEGLYNAIRVYMDNRQSIDLYAKNHPRLELDSTGFYTTRKQLDQGYGRDILWAGTSVAMGSFRGWNGSRPVTIDTVTTRGQRVVTTGPLRSVIEVQDKGWIYNGTPIDMTQRYTIYKGHRDYDVEIILKGAPKGAVFATGIQKIMNNNKGFITPQGLAGSWGDNLPDKNMPEVTDTLGLGISVREPYLAKTLEDDVNYLTLLTPDTKGKIRYTITAAALRDETSPRSSKEWFAYLKKWRRGLDAPVKVTVAKTTRKR</sequence>
<dbReference type="Proteomes" id="UP000297635">
    <property type="component" value="Unassembled WGS sequence"/>
</dbReference>
<protein>
    <submittedName>
        <fullName evidence="1">DUF4861 domain-containing protein</fullName>
    </submittedName>
</protein>
<keyword evidence="2" id="KW-1185">Reference proteome</keyword>
<proteinExistence type="predicted"/>